<reference evidence="11" key="1">
    <citation type="journal article" date="2017" name="Genome Biol.">
        <title>Comparative genomics reveals high biological diversity and specific adaptations in the industrially and medically important fungal genus Aspergillus.</title>
        <authorList>
            <person name="de Vries R.P."/>
            <person name="Riley R."/>
            <person name="Wiebenga A."/>
            <person name="Aguilar-Osorio G."/>
            <person name="Amillis S."/>
            <person name="Uchima C.A."/>
            <person name="Anderluh G."/>
            <person name="Asadollahi M."/>
            <person name="Askin M."/>
            <person name="Barry K."/>
            <person name="Battaglia E."/>
            <person name="Bayram O."/>
            <person name="Benocci T."/>
            <person name="Braus-Stromeyer S.A."/>
            <person name="Caldana C."/>
            <person name="Canovas D."/>
            <person name="Cerqueira G.C."/>
            <person name="Chen F."/>
            <person name="Chen W."/>
            <person name="Choi C."/>
            <person name="Clum A."/>
            <person name="Dos Santos R.A."/>
            <person name="Damasio A.R."/>
            <person name="Diallinas G."/>
            <person name="Emri T."/>
            <person name="Fekete E."/>
            <person name="Flipphi M."/>
            <person name="Freyberg S."/>
            <person name="Gallo A."/>
            <person name="Gournas C."/>
            <person name="Habgood R."/>
            <person name="Hainaut M."/>
            <person name="Harispe M.L."/>
            <person name="Henrissat B."/>
            <person name="Hilden K.S."/>
            <person name="Hope R."/>
            <person name="Hossain A."/>
            <person name="Karabika E."/>
            <person name="Karaffa L."/>
            <person name="Karanyi Z."/>
            <person name="Krasevec N."/>
            <person name="Kuo A."/>
            <person name="Kusch H."/>
            <person name="LaButti K."/>
            <person name="Lagendijk E.L."/>
            <person name="Lapidus A."/>
            <person name="Levasseur A."/>
            <person name="Lindquist E."/>
            <person name="Lipzen A."/>
            <person name="Logrieco A.F."/>
            <person name="MacCabe A."/>
            <person name="Maekelae M.R."/>
            <person name="Malavazi I."/>
            <person name="Melin P."/>
            <person name="Meyer V."/>
            <person name="Mielnichuk N."/>
            <person name="Miskei M."/>
            <person name="Molnar A.P."/>
            <person name="Mule G."/>
            <person name="Ngan C.Y."/>
            <person name="Orejas M."/>
            <person name="Orosz E."/>
            <person name="Ouedraogo J.P."/>
            <person name="Overkamp K.M."/>
            <person name="Park H.-S."/>
            <person name="Perrone G."/>
            <person name="Piumi F."/>
            <person name="Punt P.J."/>
            <person name="Ram A.F."/>
            <person name="Ramon A."/>
            <person name="Rauscher S."/>
            <person name="Record E."/>
            <person name="Riano-Pachon D.M."/>
            <person name="Robert V."/>
            <person name="Roehrig J."/>
            <person name="Ruller R."/>
            <person name="Salamov A."/>
            <person name="Salih N.S."/>
            <person name="Samson R.A."/>
            <person name="Sandor E."/>
            <person name="Sanguinetti M."/>
            <person name="Schuetze T."/>
            <person name="Sepcic K."/>
            <person name="Shelest E."/>
            <person name="Sherlock G."/>
            <person name="Sophianopoulou V."/>
            <person name="Squina F.M."/>
            <person name="Sun H."/>
            <person name="Susca A."/>
            <person name="Todd R.B."/>
            <person name="Tsang A."/>
            <person name="Unkles S.E."/>
            <person name="van de Wiele N."/>
            <person name="van Rossen-Uffink D."/>
            <person name="Oliveira J.V."/>
            <person name="Vesth T.C."/>
            <person name="Visser J."/>
            <person name="Yu J.-H."/>
            <person name="Zhou M."/>
            <person name="Andersen M.R."/>
            <person name="Archer D.B."/>
            <person name="Baker S.E."/>
            <person name="Benoit I."/>
            <person name="Brakhage A.A."/>
            <person name="Braus G.H."/>
            <person name="Fischer R."/>
            <person name="Frisvad J.C."/>
            <person name="Goldman G.H."/>
            <person name="Houbraken J."/>
            <person name="Oakley B."/>
            <person name="Pocsi I."/>
            <person name="Scazzocchio C."/>
            <person name="Seiboth B."/>
            <person name="vanKuyk P.A."/>
            <person name="Wortman J."/>
            <person name="Dyer P.S."/>
            <person name="Grigoriev I.V."/>
        </authorList>
    </citation>
    <scope>NUCLEOTIDE SEQUENCE [LARGE SCALE GENOMIC DNA]</scope>
    <source>
        <strain evidence="11">DTO 134E9</strain>
    </source>
</reference>
<dbReference type="SUPFAM" id="SSF50494">
    <property type="entry name" value="Trypsin-like serine proteases"/>
    <property type="match status" value="1"/>
</dbReference>
<dbReference type="VEuPathDB" id="FungiDB:ASPWEDRAFT_166206"/>
<dbReference type="InterPro" id="IPR001314">
    <property type="entry name" value="Peptidase_S1A"/>
</dbReference>
<evidence type="ECO:0000313" key="10">
    <source>
        <dbReference type="EMBL" id="OJJ40119.1"/>
    </source>
</evidence>
<dbReference type="PANTHER" id="PTHR24264:SF65">
    <property type="entry name" value="SRCR DOMAIN-CONTAINING PROTEIN"/>
    <property type="match status" value="1"/>
</dbReference>
<keyword evidence="4 7" id="KW-0378">Hydrolase</keyword>
<dbReference type="PROSITE" id="PS50240">
    <property type="entry name" value="TRYPSIN_DOM"/>
    <property type="match status" value="1"/>
</dbReference>
<proteinExistence type="predicted"/>
<dbReference type="InterPro" id="IPR033116">
    <property type="entry name" value="TRYPSIN_SER"/>
</dbReference>
<dbReference type="EMBL" id="KV878209">
    <property type="protein sequence ID" value="OJJ40119.1"/>
    <property type="molecule type" value="Genomic_DNA"/>
</dbReference>
<keyword evidence="6" id="KW-1015">Disulfide bond</keyword>
<dbReference type="InterPro" id="IPR001254">
    <property type="entry name" value="Trypsin_dom"/>
</dbReference>
<feature type="domain" description="Peptidase S1" evidence="9">
    <location>
        <begin position="21"/>
        <end position="251"/>
    </location>
</feature>
<accession>A0A1L9RYW0</accession>
<evidence type="ECO:0000256" key="8">
    <source>
        <dbReference type="SAM" id="SignalP"/>
    </source>
</evidence>
<dbReference type="Proteomes" id="UP000184383">
    <property type="component" value="Unassembled WGS sequence"/>
</dbReference>
<organism evidence="10 11">
    <name type="scientific">Aspergillus wentii DTO 134E9</name>
    <dbReference type="NCBI Taxonomy" id="1073089"/>
    <lineage>
        <taxon>Eukaryota</taxon>
        <taxon>Fungi</taxon>
        <taxon>Dikarya</taxon>
        <taxon>Ascomycota</taxon>
        <taxon>Pezizomycotina</taxon>
        <taxon>Eurotiomycetes</taxon>
        <taxon>Eurotiomycetidae</taxon>
        <taxon>Eurotiales</taxon>
        <taxon>Aspergillaceae</taxon>
        <taxon>Aspergillus</taxon>
        <taxon>Aspergillus subgen. Cremei</taxon>
    </lineage>
</organism>
<dbReference type="PROSITE" id="PS00134">
    <property type="entry name" value="TRYPSIN_HIS"/>
    <property type="match status" value="1"/>
</dbReference>
<keyword evidence="3 7" id="KW-0645">Protease</keyword>
<dbReference type="RefSeq" id="XP_040693795.1">
    <property type="nucleotide sequence ID" value="XM_040829954.1"/>
</dbReference>
<feature type="chain" id="PRO_5012724886" description="Peptidase S1 domain-containing protein" evidence="8">
    <location>
        <begin position="18"/>
        <end position="252"/>
    </location>
</feature>
<dbReference type="CDD" id="cd00190">
    <property type="entry name" value="Tryp_SPc"/>
    <property type="match status" value="1"/>
</dbReference>
<dbReference type="GO" id="GO:0004252">
    <property type="term" value="F:serine-type endopeptidase activity"/>
    <property type="evidence" value="ECO:0007669"/>
    <property type="project" value="InterPro"/>
</dbReference>
<evidence type="ECO:0000256" key="2">
    <source>
        <dbReference type="ARBA" id="ARBA00022525"/>
    </source>
</evidence>
<keyword evidence="8" id="KW-0732">Signal</keyword>
<dbReference type="InterPro" id="IPR009003">
    <property type="entry name" value="Peptidase_S1_PA"/>
</dbReference>
<dbReference type="GO" id="GO:0006508">
    <property type="term" value="P:proteolysis"/>
    <property type="evidence" value="ECO:0007669"/>
    <property type="project" value="UniProtKB-KW"/>
</dbReference>
<dbReference type="PROSITE" id="PS00135">
    <property type="entry name" value="TRYPSIN_SER"/>
    <property type="match status" value="1"/>
</dbReference>
<dbReference type="Pfam" id="PF00089">
    <property type="entry name" value="Trypsin"/>
    <property type="match status" value="1"/>
</dbReference>
<evidence type="ECO:0000256" key="4">
    <source>
        <dbReference type="ARBA" id="ARBA00022801"/>
    </source>
</evidence>
<dbReference type="STRING" id="1073089.A0A1L9RYW0"/>
<keyword evidence="2" id="KW-0964">Secreted</keyword>
<dbReference type="OrthoDB" id="6380398at2759"/>
<dbReference type="GO" id="GO:0005576">
    <property type="term" value="C:extracellular region"/>
    <property type="evidence" value="ECO:0007669"/>
    <property type="project" value="UniProtKB-SubCell"/>
</dbReference>
<dbReference type="InterPro" id="IPR050127">
    <property type="entry name" value="Serine_Proteases_S1"/>
</dbReference>
<evidence type="ECO:0000259" key="9">
    <source>
        <dbReference type="PROSITE" id="PS50240"/>
    </source>
</evidence>
<dbReference type="InterPro" id="IPR018114">
    <property type="entry name" value="TRYPSIN_HIS"/>
</dbReference>
<dbReference type="Gene3D" id="2.40.10.10">
    <property type="entry name" value="Trypsin-like serine proteases"/>
    <property type="match status" value="1"/>
</dbReference>
<comment type="subcellular location">
    <subcellularLocation>
        <location evidence="1">Secreted</location>
    </subcellularLocation>
</comment>
<evidence type="ECO:0000256" key="3">
    <source>
        <dbReference type="ARBA" id="ARBA00022670"/>
    </source>
</evidence>
<dbReference type="AlphaFoldDB" id="A0A1L9RYW0"/>
<dbReference type="PRINTS" id="PR00722">
    <property type="entry name" value="CHYMOTRYPSIN"/>
</dbReference>
<dbReference type="SMART" id="SM00020">
    <property type="entry name" value="Tryp_SPc"/>
    <property type="match status" value="1"/>
</dbReference>
<feature type="signal peptide" evidence="8">
    <location>
        <begin position="1"/>
        <end position="17"/>
    </location>
</feature>
<keyword evidence="11" id="KW-1185">Reference proteome</keyword>
<keyword evidence="5 7" id="KW-0720">Serine protease</keyword>
<dbReference type="PANTHER" id="PTHR24264">
    <property type="entry name" value="TRYPSIN-RELATED"/>
    <property type="match status" value="1"/>
</dbReference>
<sequence>MKIHLSTILFTLRLVLAAEEIVGGSQARIEDYPYQVSLHNNDTFLCGGSIISTEHILTAAHCVTPYLGRPLSVRVGSSEYESGGELIDVAKATPHLEFDTSTLQNDIAILRLAKNLEFGPKVLPVELPCSCDGDPATGTKCSVSGWGATTADGDVVPHLRAAFVPITDHKECAENLAASGHDHVTDLMICAGEVAGGRDSCSGDSGGPLVDVSSKKQVGVVSWGFGCGRPGFEGVYTSTAAYEAWILENSLL</sequence>
<evidence type="ECO:0000256" key="7">
    <source>
        <dbReference type="RuleBase" id="RU363034"/>
    </source>
</evidence>
<dbReference type="FunFam" id="2.40.10.10:FF:000077">
    <property type="entry name" value="Predicted protein"/>
    <property type="match status" value="1"/>
</dbReference>
<evidence type="ECO:0000313" key="11">
    <source>
        <dbReference type="Proteomes" id="UP000184383"/>
    </source>
</evidence>
<protein>
    <recommendedName>
        <fullName evidence="9">Peptidase S1 domain-containing protein</fullName>
    </recommendedName>
</protein>
<evidence type="ECO:0000256" key="6">
    <source>
        <dbReference type="ARBA" id="ARBA00023157"/>
    </source>
</evidence>
<dbReference type="GeneID" id="63745802"/>
<gene>
    <name evidence="10" type="ORF">ASPWEDRAFT_166206</name>
</gene>
<evidence type="ECO:0000256" key="5">
    <source>
        <dbReference type="ARBA" id="ARBA00022825"/>
    </source>
</evidence>
<dbReference type="InterPro" id="IPR043504">
    <property type="entry name" value="Peptidase_S1_PA_chymotrypsin"/>
</dbReference>
<name>A0A1L9RYW0_ASPWE</name>
<evidence type="ECO:0000256" key="1">
    <source>
        <dbReference type="ARBA" id="ARBA00004613"/>
    </source>
</evidence>